<dbReference type="EMBL" id="MDZC01000088">
    <property type="protein sequence ID" value="OGX83151.1"/>
    <property type="molecule type" value="Genomic_DNA"/>
</dbReference>
<protein>
    <submittedName>
        <fullName evidence="2">Uncharacterized protein</fullName>
    </submittedName>
</protein>
<accession>A0A1G1SWZ5</accession>
<sequence length="151" mass="16508">MMTPLWLLLWLLPAVGVAAPPPHGGQLVDFSLIVASCFRGDTVALAVNGQDLVANTMATSDFNSGVTALNVYQNREGLWVRTGSQLTRCPRLDLRQGLHLRFVLNGQVSRHVVNVRKGRVVFVNACYEVAGTGASIRKVTVQQYKKTVALY</sequence>
<keyword evidence="3" id="KW-1185">Reference proteome</keyword>
<feature type="signal peptide" evidence="1">
    <location>
        <begin position="1"/>
        <end position="18"/>
    </location>
</feature>
<keyword evidence="1" id="KW-0732">Signal</keyword>
<feature type="chain" id="PRO_5009578471" evidence="1">
    <location>
        <begin position="19"/>
        <end position="151"/>
    </location>
</feature>
<reference evidence="2 3" key="1">
    <citation type="submission" date="2016-08" db="EMBL/GenBank/DDBJ databases">
        <title>Hymenobacter coccineus sp. nov., Hymenobacter lapidarius sp. nov. and Hymenobacter glacialis sp. nov., isolated from Antarctic soil.</title>
        <authorList>
            <person name="Sedlacek I."/>
            <person name="Kralova S."/>
            <person name="Kyrova K."/>
            <person name="Maslanova I."/>
            <person name="Stankova E."/>
            <person name="Vrbovska V."/>
            <person name="Nemec M."/>
            <person name="Bartak M."/>
            <person name="Svec P."/>
            <person name="Busse H.-J."/>
            <person name="Pantucek R."/>
        </authorList>
    </citation>
    <scope>NUCLEOTIDE SEQUENCE [LARGE SCALE GENOMIC DNA]</scope>
    <source>
        <strain evidence="2 3">CCM 8648</strain>
    </source>
</reference>
<gene>
    <name evidence="2" type="ORF">BEN48_17300</name>
</gene>
<dbReference type="Proteomes" id="UP000177791">
    <property type="component" value="Unassembled WGS sequence"/>
</dbReference>
<proteinExistence type="predicted"/>
<dbReference type="AlphaFoldDB" id="A0A1G1SWZ5"/>
<evidence type="ECO:0000313" key="3">
    <source>
        <dbReference type="Proteomes" id="UP000177791"/>
    </source>
</evidence>
<comment type="caution">
    <text evidence="2">The sequence shown here is derived from an EMBL/GenBank/DDBJ whole genome shotgun (WGS) entry which is preliminary data.</text>
</comment>
<organism evidence="2 3">
    <name type="scientific">Hymenobacter glacialis</name>
    <dbReference type="NCBI Taxonomy" id="1908236"/>
    <lineage>
        <taxon>Bacteria</taxon>
        <taxon>Pseudomonadati</taxon>
        <taxon>Bacteroidota</taxon>
        <taxon>Cytophagia</taxon>
        <taxon>Cytophagales</taxon>
        <taxon>Hymenobacteraceae</taxon>
        <taxon>Hymenobacter</taxon>
    </lineage>
</organism>
<evidence type="ECO:0000256" key="1">
    <source>
        <dbReference type="SAM" id="SignalP"/>
    </source>
</evidence>
<name>A0A1G1SWZ5_9BACT</name>
<evidence type="ECO:0000313" key="2">
    <source>
        <dbReference type="EMBL" id="OGX83151.1"/>
    </source>
</evidence>